<accession>A0A811Q227</accession>
<name>A0A811Q227_9POAL</name>
<comment type="caution">
    <text evidence="2">The sequence shown here is derived from an EMBL/GenBank/DDBJ whole genome shotgun (WGS) entry which is preliminary data.</text>
</comment>
<dbReference type="Proteomes" id="UP000604825">
    <property type="component" value="Unassembled WGS sequence"/>
</dbReference>
<proteinExistence type="predicted"/>
<evidence type="ECO:0000313" key="3">
    <source>
        <dbReference type="Proteomes" id="UP000604825"/>
    </source>
</evidence>
<keyword evidence="3" id="KW-1185">Reference proteome</keyword>
<evidence type="ECO:0000313" key="2">
    <source>
        <dbReference type="EMBL" id="CAD6250122.1"/>
    </source>
</evidence>
<gene>
    <name evidence="2" type="ORF">NCGR_LOCUS33916</name>
</gene>
<organism evidence="2 3">
    <name type="scientific">Miscanthus lutarioriparius</name>
    <dbReference type="NCBI Taxonomy" id="422564"/>
    <lineage>
        <taxon>Eukaryota</taxon>
        <taxon>Viridiplantae</taxon>
        <taxon>Streptophyta</taxon>
        <taxon>Embryophyta</taxon>
        <taxon>Tracheophyta</taxon>
        <taxon>Spermatophyta</taxon>
        <taxon>Magnoliopsida</taxon>
        <taxon>Liliopsida</taxon>
        <taxon>Poales</taxon>
        <taxon>Poaceae</taxon>
        <taxon>PACMAD clade</taxon>
        <taxon>Panicoideae</taxon>
        <taxon>Andropogonodae</taxon>
        <taxon>Andropogoneae</taxon>
        <taxon>Saccharinae</taxon>
        <taxon>Miscanthus</taxon>
    </lineage>
</organism>
<feature type="region of interest" description="Disordered" evidence="1">
    <location>
        <begin position="1"/>
        <end position="67"/>
    </location>
</feature>
<evidence type="ECO:0000256" key="1">
    <source>
        <dbReference type="SAM" id="MobiDB-lite"/>
    </source>
</evidence>
<reference evidence="2" key="1">
    <citation type="submission" date="2020-10" db="EMBL/GenBank/DDBJ databases">
        <authorList>
            <person name="Han B."/>
            <person name="Lu T."/>
            <person name="Zhao Q."/>
            <person name="Huang X."/>
            <person name="Zhao Y."/>
        </authorList>
    </citation>
    <scope>NUCLEOTIDE SEQUENCE</scope>
</reference>
<dbReference type="EMBL" id="CAJGYO010000008">
    <property type="protein sequence ID" value="CAD6250122.1"/>
    <property type="molecule type" value="Genomic_DNA"/>
</dbReference>
<sequence>MASVRLRIPKAREPSQAHLSSEWRGGAAHAGEPSAATTAHHKSERRPRTRLRSDPSTPAFQPRAQAVTQAQMRSYGAELGGGSGAIMRSAAACGSPLQRLAGGFHRPELLGGAGTTCALINNYAGTKLILCSWAPWIRMAACWTDPFCDEQ</sequence>
<dbReference type="AlphaFoldDB" id="A0A811Q227"/>
<protein>
    <submittedName>
        <fullName evidence="2">Uncharacterized protein</fullName>
    </submittedName>
</protein>
<feature type="compositionally biased region" description="Basic residues" evidence="1">
    <location>
        <begin position="39"/>
        <end position="50"/>
    </location>
</feature>